<keyword evidence="8" id="KW-0206">Cytoskeleton</keyword>
<dbReference type="HOGENOM" id="CLU_001485_22_5_1"/>
<dbReference type="InterPro" id="IPR027417">
    <property type="entry name" value="P-loop_NTPase"/>
</dbReference>
<comment type="similarity">
    <text evidence="9 10">Belongs to the TRAFAC class myosin-kinesin ATPase superfamily. Kinesin family.</text>
</comment>
<dbReference type="InterPro" id="IPR001752">
    <property type="entry name" value="Kinesin_motor_dom"/>
</dbReference>
<dbReference type="PROSITE" id="PS00411">
    <property type="entry name" value="KINESIN_MOTOR_1"/>
    <property type="match status" value="1"/>
</dbReference>
<dbReference type="AlphaFoldDB" id="B3P9P0"/>
<comment type="subcellular location">
    <subcellularLocation>
        <location evidence="1">Cytoplasm</location>
        <location evidence="1">Cytoskeleton</location>
    </subcellularLocation>
</comment>
<evidence type="ECO:0000256" key="9">
    <source>
        <dbReference type="PROSITE-ProRule" id="PRU00283"/>
    </source>
</evidence>
<name>B3P9P0_DROER</name>
<dbReference type="GO" id="GO:0005524">
    <property type="term" value="F:ATP binding"/>
    <property type="evidence" value="ECO:0007669"/>
    <property type="project" value="UniProtKB-UniRule"/>
</dbReference>
<reference evidence="12 13" key="1">
    <citation type="journal article" date="2007" name="Nature">
        <title>Evolution of genes and genomes on the Drosophila phylogeny.</title>
        <authorList>
            <consortium name="Drosophila 12 Genomes Consortium"/>
            <person name="Clark A.G."/>
            <person name="Eisen M.B."/>
            <person name="Smith D.R."/>
            <person name="Bergman C.M."/>
            <person name="Oliver B."/>
            <person name="Markow T.A."/>
            <person name="Kaufman T.C."/>
            <person name="Kellis M."/>
            <person name="Gelbart W."/>
            <person name="Iyer V.N."/>
            <person name="Pollard D.A."/>
            <person name="Sackton T.B."/>
            <person name="Larracuente A.M."/>
            <person name="Singh N.D."/>
            <person name="Abad J.P."/>
            <person name="Abt D.N."/>
            <person name="Adryan B."/>
            <person name="Aguade M."/>
            <person name="Akashi H."/>
            <person name="Anderson W.W."/>
            <person name="Aquadro C.F."/>
            <person name="Ardell D.H."/>
            <person name="Arguello R."/>
            <person name="Artieri C.G."/>
            <person name="Barbash D.A."/>
            <person name="Barker D."/>
            <person name="Barsanti P."/>
            <person name="Batterham P."/>
            <person name="Batzoglou S."/>
            <person name="Begun D."/>
            <person name="Bhutkar A."/>
            <person name="Blanco E."/>
            <person name="Bosak S.A."/>
            <person name="Bradley R.K."/>
            <person name="Brand A.D."/>
            <person name="Brent M.R."/>
            <person name="Brooks A.N."/>
            <person name="Brown R.H."/>
            <person name="Butlin R.K."/>
            <person name="Caggese C."/>
            <person name="Calvi B.R."/>
            <person name="Bernardo de Carvalho A."/>
            <person name="Caspi A."/>
            <person name="Castrezana S."/>
            <person name="Celniker S.E."/>
            <person name="Chang J.L."/>
            <person name="Chapple C."/>
            <person name="Chatterji S."/>
            <person name="Chinwalla A."/>
            <person name="Civetta A."/>
            <person name="Clifton S.W."/>
            <person name="Comeron J.M."/>
            <person name="Costello J.C."/>
            <person name="Coyne J.A."/>
            <person name="Daub J."/>
            <person name="David R.G."/>
            <person name="Delcher A.L."/>
            <person name="Delehaunty K."/>
            <person name="Do C.B."/>
            <person name="Ebling H."/>
            <person name="Edwards K."/>
            <person name="Eickbush T."/>
            <person name="Evans J.D."/>
            <person name="Filipski A."/>
            <person name="Findeiss S."/>
            <person name="Freyhult E."/>
            <person name="Fulton L."/>
            <person name="Fulton R."/>
            <person name="Garcia A.C."/>
            <person name="Gardiner A."/>
            <person name="Garfield D.A."/>
            <person name="Garvin B.E."/>
            <person name="Gibson G."/>
            <person name="Gilbert D."/>
            <person name="Gnerre S."/>
            <person name="Godfrey J."/>
            <person name="Good R."/>
            <person name="Gotea V."/>
            <person name="Gravely B."/>
            <person name="Greenberg A.J."/>
            <person name="Griffiths-Jones S."/>
            <person name="Gross S."/>
            <person name="Guigo R."/>
            <person name="Gustafson E.A."/>
            <person name="Haerty W."/>
            <person name="Hahn M.W."/>
            <person name="Halligan D.L."/>
            <person name="Halpern A.L."/>
            <person name="Halter G.M."/>
            <person name="Han M.V."/>
            <person name="Heger A."/>
            <person name="Hillier L."/>
            <person name="Hinrichs A.S."/>
            <person name="Holmes I."/>
            <person name="Hoskins R.A."/>
            <person name="Hubisz M.J."/>
            <person name="Hultmark D."/>
            <person name="Huntley M.A."/>
            <person name="Jaffe D.B."/>
            <person name="Jagadeeshan S."/>
            <person name="Jeck W.R."/>
            <person name="Johnson J."/>
            <person name="Jones C.D."/>
            <person name="Jordan W.C."/>
            <person name="Karpen G.H."/>
            <person name="Kataoka E."/>
            <person name="Keightley P.D."/>
            <person name="Kheradpour P."/>
            <person name="Kirkness E.F."/>
            <person name="Koerich L.B."/>
            <person name="Kristiansen K."/>
            <person name="Kudrna D."/>
            <person name="Kulathinal R.J."/>
            <person name="Kumar S."/>
            <person name="Kwok R."/>
            <person name="Lander E."/>
            <person name="Langley C.H."/>
            <person name="Lapoint R."/>
            <person name="Lazzaro B.P."/>
            <person name="Lee S.J."/>
            <person name="Levesque L."/>
            <person name="Li R."/>
            <person name="Lin C.F."/>
            <person name="Lin M.F."/>
            <person name="Lindblad-Toh K."/>
            <person name="Llopart A."/>
            <person name="Long M."/>
            <person name="Low L."/>
            <person name="Lozovsky E."/>
            <person name="Lu J."/>
            <person name="Luo M."/>
            <person name="Machado C.A."/>
            <person name="Makalowski W."/>
            <person name="Marzo M."/>
            <person name="Matsuda M."/>
            <person name="Matzkin L."/>
            <person name="McAllister B."/>
            <person name="McBride C.S."/>
            <person name="McKernan B."/>
            <person name="McKernan K."/>
            <person name="Mendez-Lago M."/>
            <person name="Minx P."/>
            <person name="Mollenhauer M.U."/>
            <person name="Montooth K."/>
            <person name="Mount S.M."/>
            <person name="Mu X."/>
            <person name="Myers E."/>
            <person name="Negre B."/>
            <person name="Newfeld S."/>
            <person name="Nielsen R."/>
            <person name="Noor M.A."/>
            <person name="O'Grady P."/>
            <person name="Pachter L."/>
            <person name="Papaceit M."/>
            <person name="Parisi M.J."/>
            <person name="Parisi M."/>
            <person name="Parts L."/>
            <person name="Pedersen J.S."/>
            <person name="Pesole G."/>
            <person name="Phillippy A.M."/>
            <person name="Ponting C.P."/>
            <person name="Pop M."/>
            <person name="Porcelli D."/>
            <person name="Powell J.R."/>
            <person name="Prohaska S."/>
            <person name="Pruitt K."/>
            <person name="Puig M."/>
            <person name="Quesneville H."/>
            <person name="Ram K.R."/>
            <person name="Rand D."/>
            <person name="Rasmussen M.D."/>
            <person name="Reed L.K."/>
            <person name="Reenan R."/>
            <person name="Reily A."/>
            <person name="Remington K.A."/>
            <person name="Rieger T.T."/>
            <person name="Ritchie M.G."/>
            <person name="Robin C."/>
            <person name="Rogers Y.H."/>
            <person name="Rohde C."/>
            <person name="Rozas J."/>
            <person name="Rubenfield M.J."/>
            <person name="Ruiz A."/>
            <person name="Russo S."/>
            <person name="Salzberg S.L."/>
            <person name="Sanchez-Gracia A."/>
            <person name="Saranga D.J."/>
            <person name="Sato H."/>
            <person name="Schaeffer S.W."/>
            <person name="Schatz M.C."/>
            <person name="Schlenke T."/>
            <person name="Schwartz R."/>
            <person name="Segarra C."/>
            <person name="Singh R.S."/>
            <person name="Sirot L."/>
            <person name="Sirota M."/>
            <person name="Sisneros N.B."/>
            <person name="Smith C.D."/>
            <person name="Smith T.F."/>
            <person name="Spieth J."/>
            <person name="Stage D.E."/>
            <person name="Stark A."/>
            <person name="Stephan W."/>
            <person name="Strausberg R.L."/>
            <person name="Strempel S."/>
            <person name="Sturgill D."/>
            <person name="Sutton G."/>
            <person name="Sutton G.G."/>
            <person name="Tao W."/>
            <person name="Teichmann S."/>
            <person name="Tobari Y.N."/>
            <person name="Tomimura Y."/>
            <person name="Tsolas J.M."/>
            <person name="Valente V.L."/>
            <person name="Venter E."/>
            <person name="Venter J.C."/>
            <person name="Vicario S."/>
            <person name="Vieira F.G."/>
            <person name="Vilella A.J."/>
            <person name="Villasante A."/>
            <person name="Walenz B."/>
            <person name="Wang J."/>
            <person name="Wasserman M."/>
            <person name="Watts T."/>
            <person name="Wilson D."/>
            <person name="Wilson R.K."/>
            <person name="Wing R.A."/>
            <person name="Wolfner M.F."/>
            <person name="Wong A."/>
            <person name="Wong G.K."/>
            <person name="Wu C.I."/>
            <person name="Wu G."/>
            <person name="Yamamoto D."/>
            <person name="Yang H.P."/>
            <person name="Yang S.P."/>
            <person name="Yorke J.A."/>
            <person name="Yoshida K."/>
            <person name="Zdobnov E."/>
            <person name="Zhang P."/>
            <person name="Zhang Y."/>
            <person name="Zimin A.V."/>
            <person name="Baldwin J."/>
            <person name="Abdouelleil A."/>
            <person name="Abdulkadir J."/>
            <person name="Abebe A."/>
            <person name="Abera B."/>
            <person name="Abreu J."/>
            <person name="Acer S.C."/>
            <person name="Aftuck L."/>
            <person name="Alexander A."/>
            <person name="An P."/>
            <person name="Anderson E."/>
            <person name="Anderson S."/>
            <person name="Arachi H."/>
            <person name="Azer M."/>
            <person name="Bachantsang P."/>
            <person name="Barry A."/>
            <person name="Bayul T."/>
            <person name="Berlin A."/>
            <person name="Bessette D."/>
            <person name="Bloom T."/>
            <person name="Blye J."/>
            <person name="Boguslavskiy L."/>
            <person name="Bonnet C."/>
            <person name="Boukhgalter B."/>
            <person name="Bourzgui I."/>
            <person name="Brown A."/>
            <person name="Cahill P."/>
            <person name="Channer S."/>
            <person name="Cheshatsang Y."/>
            <person name="Chuda L."/>
            <person name="Citroen M."/>
            <person name="Collymore A."/>
            <person name="Cooke P."/>
            <person name="Costello M."/>
            <person name="D'Aco K."/>
            <person name="Daza R."/>
            <person name="De Haan G."/>
            <person name="DeGray S."/>
            <person name="DeMaso C."/>
            <person name="Dhargay N."/>
            <person name="Dooley K."/>
            <person name="Dooley E."/>
            <person name="Doricent M."/>
            <person name="Dorje P."/>
            <person name="Dorjee K."/>
            <person name="Dupes A."/>
            <person name="Elong R."/>
            <person name="Falk J."/>
            <person name="Farina A."/>
            <person name="Faro S."/>
            <person name="Ferguson D."/>
            <person name="Fisher S."/>
            <person name="Foley C.D."/>
            <person name="Franke A."/>
            <person name="Friedrich D."/>
            <person name="Gadbois L."/>
            <person name="Gearin G."/>
            <person name="Gearin C.R."/>
            <person name="Giannoukos G."/>
            <person name="Goode T."/>
            <person name="Graham J."/>
            <person name="Grandbois E."/>
            <person name="Grewal S."/>
            <person name="Gyaltsen K."/>
            <person name="Hafez N."/>
            <person name="Hagos B."/>
            <person name="Hall J."/>
            <person name="Henson C."/>
            <person name="Hollinger A."/>
            <person name="Honan T."/>
            <person name="Huard M.D."/>
            <person name="Hughes L."/>
            <person name="Hurhula B."/>
            <person name="Husby M.E."/>
            <person name="Kamat A."/>
            <person name="Kanga B."/>
            <person name="Kashin S."/>
            <person name="Khazanovich D."/>
            <person name="Kisner P."/>
            <person name="Lance K."/>
            <person name="Lara M."/>
            <person name="Lee W."/>
            <person name="Lennon N."/>
            <person name="Letendre F."/>
            <person name="LeVine R."/>
            <person name="Lipovsky A."/>
            <person name="Liu X."/>
            <person name="Liu J."/>
            <person name="Liu S."/>
            <person name="Lokyitsang T."/>
            <person name="Lokyitsang Y."/>
            <person name="Lubonja R."/>
            <person name="Lui A."/>
            <person name="MacDonald P."/>
            <person name="Magnisalis V."/>
            <person name="Maru K."/>
            <person name="Matthews C."/>
            <person name="McCusker W."/>
            <person name="McDonough S."/>
            <person name="Mehta T."/>
            <person name="Meldrim J."/>
            <person name="Meneus L."/>
            <person name="Mihai O."/>
            <person name="Mihalev A."/>
            <person name="Mihova T."/>
            <person name="Mittelman R."/>
            <person name="Mlenga V."/>
            <person name="Montmayeur A."/>
            <person name="Mulrain L."/>
            <person name="Navidi A."/>
            <person name="Naylor J."/>
            <person name="Negash T."/>
            <person name="Nguyen T."/>
            <person name="Nguyen N."/>
            <person name="Nicol R."/>
            <person name="Norbu C."/>
            <person name="Norbu N."/>
            <person name="Novod N."/>
            <person name="O'Neill B."/>
            <person name="Osman S."/>
            <person name="Markiewicz E."/>
            <person name="Oyono O.L."/>
            <person name="Patti C."/>
            <person name="Phunkhang P."/>
            <person name="Pierre F."/>
            <person name="Priest M."/>
            <person name="Raghuraman S."/>
            <person name="Rege F."/>
            <person name="Reyes R."/>
            <person name="Rise C."/>
            <person name="Rogov P."/>
            <person name="Ross K."/>
            <person name="Ryan E."/>
            <person name="Settipalli S."/>
            <person name="Shea T."/>
            <person name="Sherpa N."/>
            <person name="Shi L."/>
            <person name="Shih D."/>
            <person name="Sparrow T."/>
            <person name="Spaulding J."/>
            <person name="Stalker J."/>
            <person name="Stange-Thomann N."/>
            <person name="Stavropoulos S."/>
            <person name="Stone C."/>
            <person name="Strader C."/>
            <person name="Tesfaye S."/>
            <person name="Thomson T."/>
            <person name="Thoulutsang Y."/>
            <person name="Thoulutsang D."/>
            <person name="Topham K."/>
            <person name="Topping I."/>
            <person name="Tsamla T."/>
            <person name="Vassiliev H."/>
            <person name="Vo A."/>
            <person name="Wangchuk T."/>
            <person name="Wangdi T."/>
            <person name="Weiand M."/>
            <person name="Wilkinson J."/>
            <person name="Wilson A."/>
            <person name="Yadav S."/>
            <person name="Young G."/>
            <person name="Yu Q."/>
            <person name="Zembek L."/>
            <person name="Zhong D."/>
            <person name="Zimmer A."/>
            <person name="Zwirko Z."/>
            <person name="Jaffe D.B."/>
            <person name="Alvarez P."/>
            <person name="Brockman W."/>
            <person name="Butler J."/>
            <person name="Chin C."/>
            <person name="Gnerre S."/>
            <person name="Grabherr M."/>
            <person name="Kleber M."/>
            <person name="Mauceli E."/>
            <person name="MacCallum I."/>
        </authorList>
    </citation>
    <scope>NUCLEOTIDE SEQUENCE [LARGE SCALE GENOMIC DNA]</scope>
    <source>
        <strain evidence="12 13">TSC#14021-0224.01</strain>
    </source>
</reference>
<dbReference type="Gene3D" id="3.40.850.10">
    <property type="entry name" value="Kinesin motor domain"/>
    <property type="match status" value="1"/>
</dbReference>
<evidence type="ECO:0000259" key="11">
    <source>
        <dbReference type="PROSITE" id="PS50067"/>
    </source>
</evidence>
<dbReference type="FunFam" id="3.40.850.10:FF:000082">
    <property type="entry name" value="OSM3-like kinesin"/>
    <property type="match status" value="1"/>
</dbReference>
<keyword evidence="2" id="KW-0963">Cytoplasm</keyword>
<evidence type="ECO:0000313" key="13">
    <source>
        <dbReference type="Proteomes" id="UP000008711"/>
    </source>
</evidence>
<evidence type="ECO:0000313" key="12">
    <source>
        <dbReference type="EMBL" id="EDV45203.2"/>
    </source>
</evidence>
<dbReference type="OrthoDB" id="3176171at2759"/>
<keyword evidence="4 9" id="KW-0547">Nucleotide-binding</keyword>
<organism evidence="12 13">
    <name type="scientific">Drosophila erecta</name>
    <name type="common">Fruit fly</name>
    <dbReference type="NCBI Taxonomy" id="7220"/>
    <lineage>
        <taxon>Eukaryota</taxon>
        <taxon>Metazoa</taxon>
        <taxon>Ecdysozoa</taxon>
        <taxon>Arthropoda</taxon>
        <taxon>Hexapoda</taxon>
        <taxon>Insecta</taxon>
        <taxon>Pterygota</taxon>
        <taxon>Neoptera</taxon>
        <taxon>Endopterygota</taxon>
        <taxon>Diptera</taxon>
        <taxon>Brachycera</taxon>
        <taxon>Muscomorpha</taxon>
        <taxon>Ephydroidea</taxon>
        <taxon>Drosophilidae</taxon>
        <taxon>Drosophila</taxon>
        <taxon>Sophophora</taxon>
    </lineage>
</organism>
<keyword evidence="7 9" id="KW-0505">Motor protein</keyword>
<dbReference type="GO" id="GO:0008017">
    <property type="term" value="F:microtubule binding"/>
    <property type="evidence" value="ECO:0007669"/>
    <property type="project" value="InterPro"/>
</dbReference>
<dbReference type="SUPFAM" id="SSF52540">
    <property type="entry name" value="P-loop containing nucleoside triphosphate hydrolases"/>
    <property type="match status" value="1"/>
</dbReference>
<keyword evidence="6" id="KW-0175">Coiled coil</keyword>
<accession>B3P9P0</accession>
<evidence type="ECO:0000256" key="10">
    <source>
        <dbReference type="RuleBase" id="RU000394"/>
    </source>
</evidence>
<gene>
    <name evidence="12" type="primary">Dere\GG16409</name>
    <name evidence="12" type="synonym">dere_GLEANR_16516</name>
    <name evidence="12" type="synonym">GG16409</name>
    <name evidence="12" type="ORF">Dere_GG16409</name>
</gene>
<evidence type="ECO:0000256" key="8">
    <source>
        <dbReference type="ARBA" id="ARBA00023212"/>
    </source>
</evidence>
<keyword evidence="3 10" id="KW-0493">Microtubule</keyword>
<proteinExistence type="inferred from homology"/>
<dbReference type="Pfam" id="PF00225">
    <property type="entry name" value="Kinesin"/>
    <property type="match status" value="1"/>
</dbReference>
<evidence type="ECO:0000256" key="6">
    <source>
        <dbReference type="ARBA" id="ARBA00023054"/>
    </source>
</evidence>
<feature type="domain" description="Kinesin motor" evidence="11">
    <location>
        <begin position="4"/>
        <end position="340"/>
    </location>
</feature>
<dbReference type="GO" id="GO:0003777">
    <property type="term" value="F:microtubule motor activity"/>
    <property type="evidence" value="ECO:0007669"/>
    <property type="project" value="InterPro"/>
</dbReference>
<sequence>MSENIKVVVRCRPMNQCEKERKCQNIVEINGFAVSVTNPSARISQKKKFIFDSAYKMETNTEVIYDEMCYSLVESTIEGYNGTIFAYGQTGCGKTHTMQGDELFSNKSGIIPKCFDHIFETISMATNVRYLALVTYLEIYNERIRDLLNKNENTSLINHSLKEIPGIGVSVPTLTTQPVVNANQCYDWLHFGNTNRVTAATLMNKHSSRSHTIFTITLEQSPFFNSMVSEDDFRGIRKGKLSLVDLAGSEKQHKTGAQGDRLKEASKINLSLSALGNVISSLVDGKAKHVPFRDSKLTRLLQDSLGGNTKTLMISCISPTDINYDETLSTLRYASRAKNISNKPTINEDPKNARLREYQNEILYLKKMLQESQQILYNNNDTIKTSESPQSRNLNSKKFQIIESGQDCSVSFKTNYPSIQSKEEIQLQARSRIDLIKGTLIGGERIHDFKLKEQHMARKYAAQRHLSAIAIALSRMKCEDRDLLQGHYATITQEINIKNDCITKCKQKIKMLEMEVSDLNSEFQLDREDYLEEIRTLGRQVKFHQQLLYKFPPNLRKLDRNWTLDTILQNSSWNDDLKMWRIPDFDSIKLPPATQKSGIHFNHPSATDSNNFIHVKQHGNQNEIVVGEKEGTSNLSKEKYNINVQKNYFRTSRHKNKNFGDIENILHILQK</sequence>
<evidence type="ECO:0000256" key="5">
    <source>
        <dbReference type="ARBA" id="ARBA00022840"/>
    </source>
</evidence>
<dbReference type="InterPro" id="IPR036961">
    <property type="entry name" value="Kinesin_motor_dom_sf"/>
</dbReference>
<dbReference type="GO" id="GO:0005874">
    <property type="term" value="C:microtubule"/>
    <property type="evidence" value="ECO:0007669"/>
    <property type="project" value="UniProtKB-KW"/>
</dbReference>
<reference evidence="12 13" key="2">
    <citation type="journal article" date="2008" name="Bioinformatics">
        <title>Assembly reconciliation.</title>
        <authorList>
            <person name="Zimin A.V."/>
            <person name="Smith D.R."/>
            <person name="Sutton G."/>
            <person name="Yorke J.A."/>
        </authorList>
    </citation>
    <scope>NUCLEOTIDE SEQUENCE [LARGE SCALE GENOMIC DNA]</scope>
    <source>
        <strain evidence="12 13">TSC#14021-0224.01</strain>
    </source>
</reference>
<dbReference type="PROSITE" id="PS50067">
    <property type="entry name" value="KINESIN_MOTOR_2"/>
    <property type="match status" value="1"/>
</dbReference>
<evidence type="ECO:0000256" key="2">
    <source>
        <dbReference type="ARBA" id="ARBA00022490"/>
    </source>
</evidence>
<dbReference type="InterPro" id="IPR027640">
    <property type="entry name" value="Kinesin-like_fam"/>
</dbReference>
<dbReference type="PANTHER" id="PTHR47969:SF21">
    <property type="entry name" value="KINESIN-LIKE PROTEIN"/>
    <property type="match status" value="1"/>
</dbReference>
<evidence type="ECO:0000256" key="4">
    <source>
        <dbReference type="ARBA" id="ARBA00022741"/>
    </source>
</evidence>
<evidence type="ECO:0000256" key="7">
    <source>
        <dbReference type="ARBA" id="ARBA00023175"/>
    </source>
</evidence>
<evidence type="ECO:0000256" key="3">
    <source>
        <dbReference type="ARBA" id="ARBA00022701"/>
    </source>
</evidence>
<dbReference type="EMBL" id="CH954184">
    <property type="protein sequence ID" value="EDV45203.2"/>
    <property type="molecule type" value="Genomic_DNA"/>
</dbReference>
<dbReference type="Proteomes" id="UP000008711">
    <property type="component" value="Unassembled WGS sequence"/>
</dbReference>
<keyword evidence="5 9" id="KW-0067">ATP-binding</keyword>
<feature type="binding site" evidence="9">
    <location>
        <begin position="88"/>
        <end position="95"/>
    </location>
    <ligand>
        <name>ATP</name>
        <dbReference type="ChEBI" id="CHEBI:30616"/>
    </ligand>
</feature>
<dbReference type="PANTHER" id="PTHR47969">
    <property type="entry name" value="CHROMOSOME-ASSOCIATED KINESIN KIF4A-RELATED"/>
    <property type="match status" value="1"/>
</dbReference>
<dbReference type="SMART" id="SM00129">
    <property type="entry name" value="KISc"/>
    <property type="match status" value="1"/>
</dbReference>
<protein>
    <recommendedName>
        <fullName evidence="10">Kinesin-like protein</fullName>
    </recommendedName>
</protein>
<dbReference type="GO" id="GO:0007018">
    <property type="term" value="P:microtubule-based movement"/>
    <property type="evidence" value="ECO:0007669"/>
    <property type="project" value="InterPro"/>
</dbReference>
<dbReference type="InterPro" id="IPR019821">
    <property type="entry name" value="Kinesin_motor_CS"/>
</dbReference>
<dbReference type="PRINTS" id="PR00380">
    <property type="entry name" value="KINESINHEAVY"/>
</dbReference>
<evidence type="ECO:0000256" key="1">
    <source>
        <dbReference type="ARBA" id="ARBA00004245"/>
    </source>
</evidence>
<dbReference type="eggNOG" id="KOG4280">
    <property type="taxonomic scope" value="Eukaryota"/>
</dbReference>
<keyword evidence="13" id="KW-1185">Reference proteome</keyword>